<name>A0ABS6UGG6_9PSEU</name>
<accession>A0ABS6UGG6</accession>
<dbReference type="Pfam" id="PF11239">
    <property type="entry name" value="DUF3040"/>
    <property type="match status" value="1"/>
</dbReference>
<dbReference type="Proteomes" id="UP000694300">
    <property type="component" value="Unassembled WGS sequence"/>
</dbReference>
<organism evidence="2 3">
    <name type="scientific">Pseudonocardia oceani</name>
    <dbReference type="NCBI Taxonomy" id="2792013"/>
    <lineage>
        <taxon>Bacteria</taxon>
        <taxon>Bacillati</taxon>
        <taxon>Actinomycetota</taxon>
        <taxon>Actinomycetes</taxon>
        <taxon>Pseudonocardiales</taxon>
        <taxon>Pseudonocardiaceae</taxon>
        <taxon>Pseudonocardia</taxon>
    </lineage>
</organism>
<evidence type="ECO:0000256" key="1">
    <source>
        <dbReference type="SAM" id="Phobius"/>
    </source>
</evidence>
<dbReference type="RefSeq" id="WP_218593705.1">
    <property type="nucleotide sequence ID" value="NZ_JADQDE010000336.1"/>
</dbReference>
<evidence type="ECO:0000313" key="3">
    <source>
        <dbReference type="Proteomes" id="UP000694300"/>
    </source>
</evidence>
<keyword evidence="3" id="KW-1185">Reference proteome</keyword>
<gene>
    <name evidence="2" type="ORF">I4I82_26980</name>
</gene>
<evidence type="ECO:0000313" key="2">
    <source>
        <dbReference type="EMBL" id="MBW0131299.1"/>
    </source>
</evidence>
<feature type="transmembrane region" description="Helical" evidence="1">
    <location>
        <begin position="50"/>
        <end position="68"/>
    </location>
</feature>
<dbReference type="InterPro" id="IPR021401">
    <property type="entry name" value="DUF3040"/>
</dbReference>
<proteinExistence type="predicted"/>
<comment type="caution">
    <text evidence="2">The sequence shown here is derived from an EMBL/GenBank/DDBJ whole genome shotgun (WGS) entry which is preliminary data.</text>
</comment>
<reference evidence="2 3" key="1">
    <citation type="submission" date="2020-11" db="EMBL/GenBank/DDBJ databases">
        <title>Pseudonocardia abyssalis sp. nov. and Pseudonocardia oceani sp. nov., description and phylogenomic analysis of two novel actinomycetes isolated from the deep Southern Ocean.</title>
        <authorList>
            <person name="Parra J."/>
        </authorList>
    </citation>
    <scope>NUCLEOTIDE SEQUENCE [LARGE SCALE GENOMIC DNA]</scope>
    <source>
        <strain evidence="3">KRD185</strain>
    </source>
</reference>
<sequence>MVNGERRLLAQIERHLAVDDPVLAESFHLWDERCGGSGGSGGRGAGSTDWLLVLTAMAVAALVLLTLVA</sequence>
<dbReference type="EMBL" id="JADQDF010000001">
    <property type="protein sequence ID" value="MBW0131299.1"/>
    <property type="molecule type" value="Genomic_DNA"/>
</dbReference>
<keyword evidence="1" id="KW-0812">Transmembrane</keyword>
<protein>
    <submittedName>
        <fullName evidence="2">DUF3040 domain-containing protein</fullName>
    </submittedName>
</protein>
<keyword evidence="1" id="KW-1133">Transmembrane helix</keyword>
<keyword evidence="1" id="KW-0472">Membrane</keyword>